<keyword evidence="1" id="KW-0472">Membrane</keyword>
<keyword evidence="1" id="KW-1133">Transmembrane helix</keyword>
<sequence>MPEAALPDAESLTINGTMAVTIFGNIDRLQMVMQILAYADELWTSEYNSDPSTVALIGTFPSCIRANGKLITRHRTRDAYDLQLYLAGVIMAVDCAILAIPNVGVQSTTMALSTGSFSALRKQTEIITIRVILRQEFTLTERASLTVIGLIIGILEVSVPWSFALVTTYVTSGTILSLIIFAAATGFRPGLTYDDEERNLLGDP</sequence>
<protein>
    <submittedName>
        <fullName evidence="2">Uncharacterized protein</fullName>
    </submittedName>
</protein>
<evidence type="ECO:0000313" key="3">
    <source>
        <dbReference type="Proteomes" id="UP000053820"/>
    </source>
</evidence>
<proteinExistence type="predicted"/>
<feature type="transmembrane region" description="Helical" evidence="1">
    <location>
        <begin position="82"/>
        <end position="100"/>
    </location>
</feature>
<organism evidence="2 3">
    <name type="scientific">Hydnomerulius pinastri MD-312</name>
    <dbReference type="NCBI Taxonomy" id="994086"/>
    <lineage>
        <taxon>Eukaryota</taxon>
        <taxon>Fungi</taxon>
        <taxon>Dikarya</taxon>
        <taxon>Basidiomycota</taxon>
        <taxon>Agaricomycotina</taxon>
        <taxon>Agaricomycetes</taxon>
        <taxon>Agaricomycetidae</taxon>
        <taxon>Boletales</taxon>
        <taxon>Boletales incertae sedis</taxon>
        <taxon>Leucogyrophana</taxon>
    </lineage>
</organism>
<name>A0A0C9WDT9_9AGAM</name>
<reference evidence="2 3" key="1">
    <citation type="submission" date="2014-04" db="EMBL/GenBank/DDBJ databases">
        <title>Evolutionary Origins and Diversification of the Mycorrhizal Mutualists.</title>
        <authorList>
            <consortium name="DOE Joint Genome Institute"/>
            <consortium name="Mycorrhizal Genomics Consortium"/>
            <person name="Kohler A."/>
            <person name="Kuo A."/>
            <person name="Nagy L.G."/>
            <person name="Floudas D."/>
            <person name="Copeland A."/>
            <person name="Barry K.W."/>
            <person name="Cichocki N."/>
            <person name="Veneault-Fourrey C."/>
            <person name="LaButti K."/>
            <person name="Lindquist E.A."/>
            <person name="Lipzen A."/>
            <person name="Lundell T."/>
            <person name="Morin E."/>
            <person name="Murat C."/>
            <person name="Riley R."/>
            <person name="Ohm R."/>
            <person name="Sun H."/>
            <person name="Tunlid A."/>
            <person name="Henrissat B."/>
            <person name="Grigoriev I.V."/>
            <person name="Hibbett D.S."/>
            <person name="Martin F."/>
        </authorList>
    </citation>
    <scope>NUCLEOTIDE SEQUENCE [LARGE SCALE GENOMIC DNA]</scope>
    <source>
        <strain evidence="2 3">MD-312</strain>
    </source>
</reference>
<feature type="non-terminal residue" evidence="2">
    <location>
        <position position="204"/>
    </location>
</feature>
<dbReference type="Proteomes" id="UP000053820">
    <property type="component" value="Unassembled WGS sequence"/>
</dbReference>
<gene>
    <name evidence="2" type="ORF">HYDPIDRAFT_169066</name>
</gene>
<dbReference type="AlphaFoldDB" id="A0A0C9WDT9"/>
<evidence type="ECO:0000313" key="2">
    <source>
        <dbReference type="EMBL" id="KIJ62747.1"/>
    </source>
</evidence>
<keyword evidence="3" id="KW-1185">Reference proteome</keyword>
<keyword evidence="1" id="KW-0812">Transmembrane</keyword>
<feature type="transmembrane region" description="Helical" evidence="1">
    <location>
        <begin position="143"/>
        <end position="163"/>
    </location>
</feature>
<evidence type="ECO:0000256" key="1">
    <source>
        <dbReference type="SAM" id="Phobius"/>
    </source>
</evidence>
<dbReference type="HOGENOM" id="CLU_1346030_0_0_1"/>
<accession>A0A0C9WDT9</accession>
<dbReference type="OrthoDB" id="2684803at2759"/>
<dbReference type="EMBL" id="KN839854">
    <property type="protein sequence ID" value="KIJ62747.1"/>
    <property type="molecule type" value="Genomic_DNA"/>
</dbReference>
<feature type="transmembrane region" description="Helical" evidence="1">
    <location>
        <begin position="169"/>
        <end position="187"/>
    </location>
</feature>